<feature type="compositionally biased region" description="Low complexity" evidence="1">
    <location>
        <begin position="70"/>
        <end position="89"/>
    </location>
</feature>
<name>A0A9N9LM06_9HELO</name>
<evidence type="ECO:0000313" key="2">
    <source>
        <dbReference type="EMBL" id="CAG8975011.1"/>
    </source>
</evidence>
<organism evidence="2 3">
    <name type="scientific">Hymenoscyphus albidus</name>
    <dbReference type="NCBI Taxonomy" id="595503"/>
    <lineage>
        <taxon>Eukaryota</taxon>
        <taxon>Fungi</taxon>
        <taxon>Dikarya</taxon>
        <taxon>Ascomycota</taxon>
        <taxon>Pezizomycotina</taxon>
        <taxon>Leotiomycetes</taxon>
        <taxon>Helotiales</taxon>
        <taxon>Helotiaceae</taxon>
        <taxon>Hymenoscyphus</taxon>
    </lineage>
</organism>
<feature type="compositionally biased region" description="Polar residues" evidence="1">
    <location>
        <begin position="46"/>
        <end position="57"/>
    </location>
</feature>
<dbReference type="Proteomes" id="UP000701801">
    <property type="component" value="Unassembled WGS sequence"/>
</dbReference>
<proteinExistence type="predicted"/>
<feature type="region of interest" description="Disordered" evidence="1">
    <location>
        <begin position="33"/>
        <end position="112"/>
    </location>
</feature>
<dbReference type="OrthoDB" id="10471913at2759"/>
<gene>
    <name evidence="2" type="ORF">HYALB_00012144</name>
</gene>
<dbReference type="AlphaFoldDB" id="A0A9N9LM06"/>
<accession>A0A9N9LM06</accession>
<feature type="compositionally biased region" description="Polar residues" evidence="1">
    <location>
        <begin position="90"/>
        <end position="112"/>
    </location>
</feature>
<reference evidence="2" key="1">
    <citation type="submission" date="2021-07" db="EMBL/GenBank/DDBJ databases">
        <authorList>
            <person name="Durling M."/>
        </authorList>
    </citation>
    <scope>NUCLEOTIDE SEQUENCE</scope>
</reference>
<dbReference type="EMBL" id="CAJVRM010000121">
    <property type="protein sequence ID" value="CAG8975011.1"/>
    <property type="molecule type" value="Genomic_DNA"/>
</dbReference>
<sequence length="131" mass="13869">MSPKFDIGYAYPAAQTRKQWFYGSKCELLRLTKTGDPEVNPPPTPNTLGTSPTTPKTNDPGYTHDKENGTHTSDTNTTTTPKTNDPQSTGDNGDGTNSTVPVVATTNNAAPTSGSLSLVAFTVAMFTVLMV</sequence>
<comment type="caution">
    <text evidence="2">The sequence shown here is derived from an EMBL/GenBank/DDBJ whole genome shotgun (WGS) entry which is preliminary data.</text>
</comment>
<evidence type="ECO:0000256" key="1">
    <source>
        <dbReference type="SAM" id="MobiDB-lite"/>
    </source>
</evidence>
<protein>
    <submittedName>
        <fullName evidence="2">Uncharacterized protein</fullName>
    </submittedName>
</protein>
<keyword evidence="3" id="KW-1185">Reference proteome</keyword>
<evidence type="ECO:0000313" key="3">
    <source>
        <dbReference type="Proteomes" id="UP000701801"/>
    </source>
</evidence>